<keyword evidence="10" id="KW-0067">ATP-binding</keyword>
<organism evidence="22 23">
    <name type="scientific">Pelagicoccus enzymogenes</name>
    <dbReference type="NCBI Taxonomy" id="2773457"/>
    <lineage>
        <taxon>Bacteria</taxon>
        <taxon>Pseudomonadati</taxon>
        <taxon>Verrucomicrobiota</taxon>
        <taxon>Opitutia</taxon>
        <taxon>Puniceicoccales</taxon>
        <taxon>Pelagicoccaceae</taxon>
        <taxon>Pelagicoccus</taxon>
    </lineage>
</organism>
<feature type="domain" description="HAMP" evidence="21">
    <location>
        <begin position="183"/>
        <end position="235"/>
    </location>
</feature>
<evidence type="ECO:0000256" key="8">
    <source>
        <dbReference type="ARBA" id="ARBA00022741"/>
    </source>
</evidence>
<feature type="domain" description="Histidine kinase" evidence="19">
    <location>
        <begin position="275"/>
        <end position="495"/>
    </location>
</feature>
<proteinExistence type="predicted"/>
<evidence type="ECO:0000259" key="20">
    <source>
        <dbReference type="PROSITE" id="PS50110"/>
    </source>
</evidence>
<keyword evidence="6" id="KW-0808">Transferase</keyword>
<evidence type="ECO:0000256" key="4">
    <source>
        <dbReference type="ARBA" id="ARBA00022475"/>
    </source>
</evidence>
<sequence length="929" mass="103550">MKILVVVILTMSAISALAWGVVVKQKTSGEGSVHRQLIAEFVYHARELRLLHDVHSSGDADYLGFLVESRLEKCEEVIGQMGKSGRALRDYNWSEVESSFRDYVRAAEAALGAPGNDGKQWVFHDASNAFEDTLRRLESRARTVLHEQEASIRSMKWVAATGSLFTLAVLVLFYLRTIRETIRRLSTPIILLSRAADRAVRGAKSIRFRNTEVTELQSLGQSLQQFSNRMHELVGERTKELTESNLALERQIERAEAFARQAKEAEEAKSKFLANMSHEIRTPMNGILGMNTVLRETELDDVQRRYLDTLSNCSETLMVLINDILDFSKIEAGKLEIDYSPFDLIEVMEEVATLFALNASQKGLDIVVLANGKLSVPVRGDSHRLKQVLSNLVNNAIKFTDQGSIEIGVELEMAADELVANLWVRDTGIGIPEDVQRKLFKAFSQADESTSRKFGGTGLGLVISQRLVELMNGAIGLSSEVGVGSKFWIRMPFARSEGPRFQLGKAQREKLEQRRILIVSDRPDLAYSLQYALREASIEADVAADFEDSKLLLEEAKFDGRSFTDVVFDEALGLGPWKACLGQIKIRSLMLADPSLRRTSLDVPVAGVHLLPSPASARRIIHSILNEENVQRKRRREGDALPQFPEAKILVVDDNDANRLVAEELFKRHGIHPHLASSGWEALEETCRTKFDIIFMDCMMPELDGFETTGIIRSGRNGTLCRDSQIVALTANAMSGDRDKCLKAGMDDYLAKPIRPKVLTEKLQQVFGDGEQRAVEADPIEFSREEKNSEALEHAGPGLETPDVSLPSAESELFDLEELLGMFGDDRVLIGSLVDEYLSGLDDTFQALRMAIEETADIDKARLHSHSMKGSSRSFGANRLGDVADDVEMACVSGVWSQVELAWRKIPLTIKETKTEAQRLKREVLGLES</sequence>
<dbReference type="PRINTS" id="PR00344">
    <property type="entry name" value="BCTRLSENSOR"/>
</dbReference>
<keyword evidence="12" id="KW-0902">Two-component regulatory system</keyword>
<evidence type="ECO:0000256" key="16">
    <source>
        <dbReference type="PROSITE-ProRule" id="PRU00169"/>
    </source>
</evidence>
<dbReference type="CDD" id="cd00082">
    <property type="entry name" value="HisKA"/>
    <property type="match status" value="1"/>
</dbReference>
<evidence type="ECO:0000313" key="23">
    <source>
        <dbReference type="Proteomes" id="UP000622317"/>
    </source>
</evidence>
<comment type="subcellular location">
    <subcellularLocation>
        <location evidence="2">Cell membrane</location>
        <topology evidence="2">Multi-pass membrane protein</topology>
    </subcellularLocation>
</comment>
<dbReference type="SMART" id="SM00388">
    <property type="entry name" value="HisKA"/>
    <property type="match status" value="1"/>
</dbReference>
<reference evidence="22" key="1">
    <citation type="submission" date="2020-09" db="EMBL/GenBank/DDBJ databases">
        <title>Pelagicoccus enzymogenes sp. nov. with an EPS production, isolated from marine sediment.</title>
        <authorList>
            <person name="Feng X."/>
        </authorList>
    </citation>
    <scope>NUCLEOTIDE SEQUENCE</scope>
    <source>
        <strain evidence="22">NFK12</strain>
    </source>
</reference>
<dbReference type="PANTHER" id="PTHR45339">
    <property type="entry name" value="HYBRID SIGNAL TRANSDUCTION HISTIDINE KINASE J"/>
    <property type="match status" value="1"/>
</dbReference>
<evidence type="ECO:0000256" key="9">
    <source>
        <dbReference type="ARBA" id="ARBA00022777"/>
    </source>
</evidence>
<dbReference type="PANTHER" id="PTHR45339:SF1">
    <property type="entry name" value="HYBRID SIGNAL TRANSDUCTION HISTIDINE KINASE J"/>
    <property type="match status" value="1"/>
</dbReference>
<evidence type="ECO:0000259" key="21">
    <source>
        <dbReference type="PROSITE" id="PS50885"/>
    </source>
</evidence>
<dbReference type="GO" id="GO:0005524">
    <property type="term" value="F:ATP binding"/>
    <property type="evidence" value="ECO:0007669"/>
    <property type="project" value="UniProtKB-KW"/>
</dbReference>
<dbReference type="InterPro" id="IPR003594">
    <property type="entry name" value="HATPase_dom"/>
</dbReference>
<dbReference type="SMART" id="SM00448">
    <property type="entry name" value="REC"/>
    <property type="match status" value="1"/>
</dbReference>
<evidence type="ECO:0000256" key="11">
    <source>
        <dbReference type="ARBA" id="ARBA00022989"/>
    </source>
</evidence>
<protein>
    <recommendedName>
        <fullName evidence="15">Sensory/regulatory protein RpfC</fullName>
        <ecNumber evidence="3">2.7.13.3</ecNumber>
    </recommendedName>
</protein>
<evidence type="ECO:0000259" key="19">
    <source>
        <dbReference type="PROSITE" id="PS50109"/>
    </source>
</evidence>
<evidence type="ECO:0000256" key="3">
    <source>
        <dbReference type="ARBA" id="ARBA00012438"/>
    </source>
</evidence>
<dbReference type="InterPro" id="IPR004358">
    <property type="entry name" value="Sig_transdc_His_kin-like_C"/>
</dbReference>
<dbReference type="InterPro" id="IPR036890">
    <property type="entry name" value="HATPase_C_sf"/>
</dbReference>
<keyword evidence="7 18" id="KW-0812">Transmembrane</keyword>
<evidence type="ECO:0000256" key="7">
    <source>
        <dbReference type="ARBA" id="ARBA00022692"/>
    </source>
</evidence>
<dbReference type="InterPro" id="IPR005467">
    <property type="entry name" value="His_kinase_dom"/>
</dbReference>
<dbReference type="Gene3D" id="1.10.287.130">
    <property type="match status" value="1"/>
</dbReference>
<dbReference type="InterPro" id="IPR003661">
    <property type="entry name" value="HisK_dim/P_dom"/>
</dbReference>
<dbReference type="InterPro" id="IPR003660">
    <property type="entry name" value="HAMP_dom"/>
</dbReference>
<comment type="subunit">
    <text evidence="14">At low DSF concentrations, interacts with RpfF.</text>
</comment>
<evidence type="ECO:0000256" key="13">
    <source>
        <dbReference type="ARBA" id="ARBA00023136"/>
    </source>
</evidence>
<accession>A0A927IHB8</accession>
<evidence type="ECO:0000256" key="10">
    <source>
        <dbReference type="ARBA" id="ARBA00022840"/>
    </source>
</evidence>
<dbReference type="RefSeq" id="WP_191619179.1">
    <property type="nucleotide sequence ID" value="NZ_JACYFG010000051.1"/>
</dbReference>
<dbReference type="CDD" id="cd17546">
    <property type="entry name" value="REC_hyHK_CKI1_RcsC-like"/>
    <property type="match status" value="1"/>
</dbReference>
<keyword evidence="9" id="KW-0418">Kinase</keyword>
<dbReference type="Pfam" id="PF02518">
    <property type="entry name" value="HATPase_c"/>
    <property type="match status" value="1"/>
</dbReference>
<evidence type="ECO:0000256" key="6">
    <source>
        <dbReference type="ARBA" id="ARBA00022679"/>
    </source>
</evidence>
<evidence type="ECO:0000256" key="5">
    <source>
        <dbReference type="ARBA" id="ARBA00022553"/>
    </source>
</evidence>
<evidence type="ECO:0000256" key="15">
    <source>
        <dbReference type="ARBA" id="ARBA00068150"/>
    </source>
</evidence>
<dbReference type="GO" id="GO:0005886">
    <property type="term" value="C:plasma membrane"/>
    <property type="evidence" value="ECO:0007669"/>
    <property type="project" value="UniProtKB-SubCell"/>
</dbReference>
<keyword evidence="23" id="KW-1185">Reference proteome</keyword>
<keyword evidence="4" id="KW-1003">Cell membrane</keyword>
<dbReference type="InterPro" id="IPR001789">
    <property type="entry name" value="Sig_transdc_resp-reg_receiver"/>
</dbReference>
<dbReference type="Gene3D" id="1.20.120.160">
    <property type="entry name" value="HPT domain"/>
    <property type="match status" value="1"/>
</dbReference>
<evidence type="ECO:0000313" key="22">
    <source>
        <dbReference type="EMBL" id="MBD5782112.1"/>
    </source>
</evidence>
<comment type="catalytic activity">
    <reaction evidence="1">
        <text>ATP + protein L-histidine = ADP + protein N-phospho-L-histidine.</text>
        <dbReference type="EC" id="2.7.13.3"/>
    </reaction>
</comment>
<feature type="transmembrane region" description="Helical" evidence="18">
    <location>
        <begin position="157"/>
        <end position="175"/>
    </location>
</feature>
<evidence type="ECO:0000256" key="2">
    <source>
        <dbReference type="ARBA" id="ARBA00004651"/>
    </source>
</evidence>
<dbReference type="CDD" id="cd16922">
    <property type="entry name" value="HATPase_EvgS-ArcB-TorS-like"/>
    <property type="match status" value="1"/>
</dbReference>
<dbReference type="PROSITE" id="PS50885">
    <property type="entry name" value="HAMP"/>
    <property type="match status" value="1"/>
</dbReference>
<dbReference type="InterPro" id="IPR036097">
    <property type="entry name" value="HisK_dim/P_sf"/>
</dbReference>
<feature type="modified residue" description="4-aspartylphosphate" evidence="16">
    <location>
        <position position="697"/>
    </location>
</feature>
<keyword evidence="11 18" id="KW-1133">Transmembrane helix</keyword>
<evidence type="ECO:0000256" key="18">
    <source>
        <dbReference type="SAM" id="Phobius"/>
    </source>
</evidence>
<dbReference type="SUPFAM" id="SSF47226">
    <property type="entry name" value="Histidine-containing phosphotransfer domain, HPT domain"/>
    <property type="match status" value="1"/>
</dbReference>
<dbReference type="Pfam" id="PF01627">
    <property type="entry name" value="Hpt"/>
    <property type="match status" value="1"/>
</dbReference>
<dbReference type="EC" id="2.7.13.3" evidence="3"/>
<dbReference type="PROSITE" id="PS50110">
    <property type="entry name" value="RESPONSE_REGULATORY"/>
    <property type="match status" value="1"/>
</dbReference>
<gene>
    <name evidence="22" type="ORF">IEN85_21620</name>
</gene>
<dbReference type="AlphaFoldDB" id="A0A927IHB8"/>
<evidence type="ECO:0000256" key="12">
    <source>
        <dbReference type="ARBA" id="ARBA00023012"/>
    </source>
</evidence>
<keyword evidence="8" id="KW-0547">Nucleotide-binding</keyword>
<dbReference type="FunFam" id="1.10.287.130:FF:000002">
    <property type="entry name" value="Two-component osmosensing histidine kinase"/>
    <property type="match status" value="1"/>
</dbReference>
<dbReference type="SUPFAM" id="SSF47384">
    <property type="entry name" value="Homodimeric domain of signal transducing histidine kinase"/>
    <property type="match status" value="1"/>
</dbReference>
<dbReference type="SUPFAM" id="SSF55874">
    <property type="entry name" value="ATPase domain of HSP90 chaperone/DNA topoisomerase II/histidine kinase"/>
    <property type="match status" value="1"/>
</dbReference>
<dbReference type="Pfam" id="PF00512">
    <property type="entry name" value="HisKA"/>
    <property type="match status" value="1"/>
</dbReference>
<name>A0A927IHB8_9BACT</name>
<dbReference type="SUPFAM" id="SSF52172">
    <property type="entry name" value="CheY-like"/>
    <property type="match status" value="1"/>
</dbReference>
<dbReference type="SMART" id="SM00387">
    <property type="entry name" value="HATPase_c"/>
    <property type="match status" value="1"/>
</dbReference>
<dbReference type="Proteomes" id="UP000622317">
    <property type="component" value="Unassembled WGS sequence"/>
</dbReference>
<evidence type="ECO:0000256" key="14">
    <source>
        <dbReference type="ARBA" id="ARBA00064003"/>
    </source>
</evidence>
<feature type="region of interest" description="Disordered" evidence="17">
    <location>
        <begin position="785"/>
        <end position="804"/>
    </location>
</feature>
<dbReference type="FunFam" id="3.30.565.10:FF:000010">
    <property type="entry name" value="Sensor histidine kinase RcsC"/>
    <property type="match status" value="1"/>
</dbReference>
<dbReference type="EMBL" id="JACYFG010000051">
    <property type="protein sequence ID" value="MBD5782112.1"/>
    <property type="molecule type" value="Genomic_DNA"/>
</dbReference>
<feature type="domain" description="Response regulatory" evidence="20">
    <location>
        <begin position="648"/>
        <end position="767"/>
    </location>
</feature>
<dbReference type="GO" id="GO:0000155">
    <property type="term" value="F:phosphorelay sensor kinase activity"/>
    <property type="evidence" value="ECO:0007669"/>
    <property type="project" value="InterPro"/>
</dbReference>
<evidence type="ECO:0000256" key="17">
    <source>
        <dbReference type="SAM" id="MobiDB-lite"/>
    </source>
</evidence>
<evidence type="ECO:0000256" key="1">
    <source>
        <dbReference type="ARBA" id="ARBA00000085"/>
    </source>
</evidence>
<keyword evidence="5 16" id="KW-0597">Phosphoprotein</keyword>
<dbReference type="Gene3D" id="3.30.565.10">
    <property type="entry name" value="Histidine kinase-like ATPase, C-terminal domain"/>
    <property type="match status" value="1"/>
</dbReference>
<dbReference type="InterPro" id="IPR008207">
    <property type="entry name" value="Sig_transdc_His_kin_Hpt_dom"/>
</dbReference>
<dbReference type="InterPro" id="IPR011006">
    <property type="entry name" value="CheY-like_superfamily"/>
</dbReference>
<dbReference type="PROSITE" id="PS50109">
    <property type="entry name" value="HIS_KIN"/>
    <property type="match status" value="1"/>
</dbReference>
<dbReference type="Pfam" id="PF00072">
    <property type="entry name" value="Response_reg"/>
    <property type="match status" value="1"/>
</dbReference>
<comment type="caution">
    <text evidence="22">The sequence shown here is derived from an EMBL/GenBank/DDBJ whole genome shotgun (WGS) entry which is preliminary data.</text>
</comment>
<keyword evidence="13 18" id="KW-0472">Membrane</keyword>
<dbReference type="InterPro" id="IPR036641">
    <property type="entry name" value="HPT_dom_sf"/>
</dbReference>
<dbReference type="Gene3D" id="3.40.50.2300">
    <property type="match status" value="1"/>
</dbReference>